<sequence>MSTATTSTILTPPLEGKLLKRDQMTTVTPSIGQPMQPAPVSKDTAAPAPASGVQVSSTANFQTIQTIPVPQFTLQLT</sequence>
<name>A0AAD6NIN8_DREDA</name>
<feature type="region of interest" description="Disordered" evidence="1">
    <location>
        <begin position="1"/>
        <end position="51"/>
    </location>
</feature>
<feature type="compositionally biased region" description="Polar residues" evidence="1">
    <location>
        <begin position="1"/>
        <end position="10"/>
    </location>
</feature>
<comment type="caution">
    <text evidence="2">The sequence shown here is derived from an EMBL/GenBank/DDBJ whole genome shotgun (WGS) entry which is preliminary data.</text>
</comment>
<feature type="compositionally biased region" description="Polar residues" evidence="1">
    <location>
        <begin position="24"/>
        <end position="33"/>
    </location>
</feature>
<evidence type="ECO:0000313" key="2">
    <source>
        <dbReference type="EMBL" id="KAJ6258038.1"/>
    </source>
</evidence>
<reference evidence="2" key="1">
    <citation type="submission" date="2023-01" db="EMBL/GenBank/DDBJ databases">
        <title>The chitinases involved in constricting ring structure development in the nematode-trapping fungus Drechslerella dactyloides.</title>
        <authorList>
            <person name="Wang R."/>
            <person name="Zhang L."/>
            <person name="Tang P."/>
            <person name="Li S."/>
            <person name="Liang L."/>
        </authorList>
    </citation>
    <scope>NUCLEOTIDE SEQUENCE</scope>
    <source>
        <strain evidence="2">YMF1.00031</strain>
    </source>
</reference>
<protein>
    <submittedName>
        <fullName evidence="2">Uncharacterized protein</fullName>
    </submittedName>
</protein>
<proteinExistence type="predicted"/>
<keyword evidence="3" id="KW-1185">Reference proteome</keyword>
<accession>A0AAD6NIN8</accession>
<gene>
    <name evidence="2" type="ORF">Dda_6950</name>
</gene>
<dbReference type="AlphaFoldDB" id="A0AAD6NIN8"/>
<organism evidence="2 3">
    <name type="scientific">Drechslerella dactyloides</name>
    <name type="common">Nematode-trapping fungus</name>
    <name type="synonym">Arthrobotrys dactyloides</name>
    <dbReference type="NCBI Taxonomy" id="74499"/>
    <lineage>
        <taxon>Eukaryota</taxon>
        <taxon>Fungi</taxon>
        <taxon>Dikarya</taxon>
        <taxon>Ascomycota</taxon>
        <taxon>Pezizomycotina</taxon>
        <taxon>Orbiliomycetes</taxon>
        <taxon>Orbiliales</taxon>
        <taxon>Orbiliaceae</taxon>
        <taxon>Drechslerella</taxon>
    </lineage>
</organism>
<dbReference type="Proteomes" id="UP001221413">
    <property type="component" value="Unassembled WGS sequence"/>
</dbReference>
<evidence type="ECO:0000256" key="1">
    <source>
        <dbReference type="SAM" id="MobiDB-lite"/>
    </source>
</evidence>
<dbReference type="EMBL" id="JAQGDS010000009">
    <property type="protein sequence ID" value="KAJ6258038.1"/>
    <property type="molecule type" value="Genomic_DNA"/>
</dbReference>
<evidence type="ECO:0000313" key="3">
    <source>
        <dbReference type="Proteomes" id="UP001221413"/>
    </source>
</evidence>